<evidence type="ECO:0000313" key="8">
    <source>
        <dbReference type="Proteomes" id="UP001139000"/>
    </source>
</evidence>
<feature type="domain" description="Sulfatase N-terminal" evidence="6">
    <location>
        <begin position="42"/>
        <end position="354"/>
    </location>
</feature>
<sequence length="465" mass="51590">MKPLIGMKGINLCKISAGLWLLFQALPVTAQRKEAERSKSQPNVIIILTDDMGVGDLSAFGGTIVPTPNIDKLAANGLKLTHYYSGAPICSPSRASILTGMQPGKWNFVTYLDKKSHNKDAEQIDFLNPKAPSMARFFKNAGYVTGHFGKWHMGGGRDVTDAPKFDQYGINEHASTYESPEPDPLLTATNWIWSDKDSIKRWNRTAYFVDKTLDFMNRHRAQPCFVNLWPDEVHTPWVPKPDAGEETLKPQSEAAFKRVLQEYDIQIGRLIDGLKASGLLENTIIIFTSDNGALPTFGSRSGGFRGSKLSLYEGGIRMPFIVSWPGHIPAGTTDDRSELHATDLLPTLSKLSGVTLPAAYQSDGVDRSAVLLGKPSFRKKEMFWEYGRNTIAYAYPKGTDKSPQLAVRSGEWKLLMNHDRSNVELYNIIKDPAEASNVAATKASKVNELSEKLLAWWKSLPKLGE</sequence>
<evidence type="ECO:0000256" key="3">
    <source>
        <dbReference type="ARBA" id="ARBA00022801"/>
    </source>
</evidence>
<evidence type="ECO:0000256" key="5">
    <source>
        <dbReference type="SAM" id="SignalP"/>
    </source>
</evidence>
<dbReference type="Proteomes" id="UP001139000">
    <property type="component" value="Unassembled WGS sequence"/>
</dbReference>
<keyword evidence="2" id="KW-0479">Metal-binding</keyword>
<dbReference type="AlphaFoldDB" id="A0A9X1TEK7"/>
<dbReference type="InterPro" id="IPR050738">
    <property type="entry name" value="Sulfatase"/>
</dbReference>
<gene>
    <name evidence="7" type="ORF">LXM26_17435</name>
</gene>
<dbReference type="PANTHER" id="PTHR42693:SF33">
    <property type="entry name" value="ARYLSULFATASE"/>
    <property type="match status" value="1"/>
</dbReference>
<dbReference type="Gene3D" id="3.40.720.10">
    <property type="entry name" value="Alkaline Phosphatase, subunit A"/>
    <property type="match status" value="1"/>
</dbReference>
<evidence type="ECO:0000313" key="7">
    <source>
        <dbReference type="EMBL" id="MCF0063296.1"/>
    </source>
</evidence>
<feature type="signal peptide" evidence="5">
    <location>
        <begin position="1"/>
        <end position="30"/>
    </location>
</feature>
<comment type="caution">
    <text evidence="7">The sequence shown here is derived from an EMBL/GenBank/DDBJ whole genome shotgun (WGS) entry which is preliminary data.</text>
</comment>
<dbReference type="InterPro" id="IPR017850">
    <property type="entry name" value="Alkaline_phosphatase_core_sf"/>
</dbReference>
<dbReference type="Pfam" id="PF00884">
    <property type="entry name" value="Sulfatase"/>
    <property type="match status" value="1"/>
</dbReference>
<evidence type="ECO:0000259" key="6">
    <source>
        <dbReference type="Pfam" id="PF00884"/>
    </source>
</evidence>
<accession>A0A9X1TEK7</accession>
<reference evidence="7" key="1">
    <citation type="submission" date="2021-12" db="EMBL/GenBank/DDBJ databases">
        <title>Novel species in genus Dyadobacter.</title>
        <authorList>
            <person name="Ma C."/>
        </authorList>
    </citation>
    <scope>NUCLEOTIDE SEQUENCE</scope>
    <source>
        <strain evidence="7">LJ419</strain>
    </source>
</reference>
<dbReference type="PROSITE" id="PS00523">
    <property type="entry name" value="SULFATASE_1"/>
    <property type="match status" value="1"/>
</dbReference>
<keyword evidence="4" id="KW-0106">Calcium</keyword>
<dbReference type="SUPFAM" id="SSF53649">
    <property type="entry name" value="Alkaline phosphatase-like"/>
    <property type="match status" value="1"/>
</dbReference>
<dbReference type="GO" id="GO:0046872">
    <property type="term" value="F:metal ion binding"/>
    <property type="evidence" value="ECO:0007669"/>
    <property type="project" value="UniProtKB-KW"/>
</dbReference>
<keyword evidence="8" id="KW-1185">Reference proteome</keyword>
<dbReference type="InterPro" id="IPR024607">
    <property type="entry name" value="Sulfatase_CS"/>
</dbReference>
<dbReference type="InterPro" id="IPR000917">
    <property type="entry name" value="Sulfatase_N"/>
</dbReference>
<keyword evidence="5" id="KW-0732">Signal</keyword>
<evidence type="ECO:0000256" key="1">
    <source>
        <dbReference type="ARBA" id="ARBA00008779"/>
    </source>
</evidence>
<dbReference type="PANTHER" id="PTHR42693">
    <property type="entry name" value="ARYLSULFATASE FAMILY MEMBER"/>
    <property type="match status" value="1"/>
</dbReference>
<protein>
    <submittedName>
        <fullName evidence="7">Sulfatase-like hydrolase/transferase</fullName>
    </submittedName>
</protein>
<proteinExistence type="inferred from homology"/>
<evidence type="ECO:0000256" key="4">
    <source>
        <dbReference type="ARBA" id="ARBA00022837"/>
    </source>
</evidence>
<feature type="chain" id="PRO_5040736895" evidence="5">
    <location>
        <begin position="31"/>
        <end position="465"/>
    </location>
</feature>
<dbReference type="Gene3D" id="3.30.1120.10">
    <property type="match status" value="1"/>
</dbReference>
<comment type="similarity">
    <text evidence="1">Belongs to the sulfatase family.</text>
</comment>
<name>A0A9X1TEK7_9BACT</name>
<dbReference type="EMBL" id="JAJTTC010000004">
    <property type="protein sequence ID" value="MCF0063296.1"/>
    <property type="molecule type" value="Genomic_DNA"/>
</dbReference>
<dbReference type="RefSeq" id="WP_234656309.1">
    <property type="nucleotide sequence ID" value="NZ_CP094997.1"/>
</dbReference>
<dbReference type="GO" id="GO:0004065">
    <property type="term" value="F:arylsulfatase activity"/>
    <property type="evidence" value="ECO:0007669"/>
    <property type="project" value="TreeGrafter"/>
</dbReference>
<evidence type="ECO:0000256" key="2">
    <source>
        <dbReference type="ARBA" id="ARBA00022723"/>
    </source>
</evidence>
<keyword evidence="3 7" id="KW-0378">Hydrolase</keyword>
<organism evidence="7 8">
    <name type="scientific">Dyadobacter chenwenxiniae</name>
    <dbReference type="NCBI Taxonomy" id="2906456"/>
    <lineage>
        <taxon>Bacteria</taxon>
        <taxon>Pseudomonadati</taxon>
        <taxon>Bacteroidota</taxon>
        <taxon>Cytophagia</taxon>
        <taxon>Cytophagales</taxon>
        <taxon>Spirosomataceae</taxon>
        <taxon>Dyadobacter</taxon>
    </lineage>
</organism>